<organism evidence="9 10">
    <name type="scientific">Christensenella minuta</name>
    <dbReference type="NCBI Taxonomy" id="626937"/>
    <lineage>
        <taxon>Bacteria</taxon>
        <taxon>Bacillati</taxon>
        <taxon>Bacillota</taxon>
        <taxon>Clostridia</taxon>
        <taxon>Christensenellales</taxon>
        <taxon>Christensenellaceae</taxon>
        <taxon>Christensenella</taxon>
    </lineage>
</organism>
<dbReference type="AlphaFoldDB" id="A0A136Q6S2"/>
<feature type="transmembrane region" description="Helical" evidence="7">
    <location>
        <begin position="137"/>
        <end position="159"/>
    </location>
</feature>
<keyword evidence="4 7" id="KW-0812">Transmembrane</keyword>
<evidence type="ECO:0000256" key="1">
    <source>
        <dbReference type="ARBA" id="ARBA00004651"/>
    </source>
</evidence>
<protein>
    <submittedName>
        <fullName evidence="9">ABC transporter, permease protein</fullName>
    </submittedName>
</protein>
<evidence type="ECO:0000256" key="5">
    <source>
        <dbReference type="ARBA" id="ARBA00022989"/>
    </source>
</evidence>
<keyword evidence="5 7" id="KW-1133">Transmembrane helix</keyword>
<dbReference type="OrthoDB" id="9787837at2"/>
<dbReference type="Proteomes" id="UP000070366">
    <property type="component" value="Unassembled WGS sequence"/>
</dbReference>
<reference evidence="10" key="1">
    <citation type="submission" date="2016-02" db="EMBL/GenBank/DDBJ databases">
        <authorList>
            <person name="Mitreva M."/>
            <person name="Pepin K.H."/>
            <person name="Mihindukulasuriya K.A."/>
            <person name="Fulton R."/>
            <person name="Fronick C."/>
            <person name="O'Laughlin M."/>
            <person name="Miner T."/>
            <person name="Herter B."/>
            <person name="Rosa B.A."/>
            <person name="Cordes M."/>
            <person name="Tomlinson C."/>
            <person name="Wollam A."/>
            <person name="Palsikar V.B."/>
            <person name="Mardis E.R."/>
            <person name="Wilson R.K."/>
        </authorList>
    </citation>
    <scope>NUCLEOTIDE SEQUENCE [LARGE SCALE GENOMIC DNA]</scope>
    <source>
        <strain evidence="10">DSM 22607</strain>
    </source>
</reference>
<evidence type="ECO:0000259" key="8">
    <source>
        <dbReference type="PROSITE" id="PS50928"/>
    </source>
</evidence>
<evidence type="ECO:0000256" key="6">
    <source>
        <dbReference type="ARBA" id="ARBA00023136"/>
    </source>
</evidence>
<dbReference type="PROSITE" id="PS50928">
    <property type="entry name" value="ABC_TM1"/>
    <property type="match status" value="1"/>
</dbReference>
<keyword evidence="6 7" id="KW-0472">Membrane</keyword>
<evidence type="ECO:0000256" key="7">
    <source>
        <dbReference type="RuleBase" id="RU363032"/>
    </source>
</evidence>
<evidence type="ECO:0000313" key="9">
    <source>
        <dbReference type="EMBL" id="KXK66378.1"/>
    </source>
</evidence>
<dbReference type="PATRIC" id="fig|626937.4.peg.769"/>
<dbReference type="STRING" id="626937.HMPREF3293_00784"/>
<keyword evidence="3" id="KW-1003">Cell membrane</keyword>
<dbReference type="RefSeq" id="WP_066523044.1">
    <property type="nucleotide sequence ID" value="NZ_CABMOF010000012.1"/>
</dbReference>
<comment type="similarity">
    <text evidence="7">Belongs to the binding-protein-dependent transport system permease family.</text>
</comment>
<dbReference type="InterPro" id="IPR035906">
    <property type="entry name" value="MetI-like_sf"/>
</dbReference>
<evidence type="ECO:0000313" key="10">
    <source>
        <dbReference type="Proteomes" id="UP000070366"/>
    </source>
</evidence>
<proteinExistence type="inferred from homology"/>
<keyword evidence="10" id="KW-1185">Reference proteome</keyword>
<dbReference type="PANTHER" id="PTHR43744">
    <property type="entry name" value="ABC TRANSPORTER PERMEASE PROTEIN MG189-RELATED-RELATED"/>
    <property type="match status" value="1"/>
</dbReference>
<dbReference type="SUPFAM" id="SSF161098">
    <property type="entry name" value="MetI-like"/>
    <property type="match status" value="1"/>
</dbReference>
<keyword evidence="2 7" id="KW-0813">Transport</keyword>
<dbReference type="Pfam" id="PF00528">
    <property type="entry name" value="BPD_transp_1"/>
    <property type="match status" value="1"/>
</dbReference>
<dbReference type="CDD" id="cd06261">
    <property type="entry name" value="TM_PBP2"/>
    <property type="match status" value="1"/>
</dbReference>
<evidence type="ECO:0000256" key="3">
    <source>
        <dbReference type="ARBA" id="ARBA00022475"/>
    </source>
</evidence>
<feature type="transmembrane region" description="Helical" evidence="7">
    <location>
        <begin position="76"/>
        <end position="97"/>
    </location>
</feature>
<sequence>MQRTWKNKLGRALLVAILVALVVVFLYPLIFMTLNSMKDKIEYYSNAFALPSAPTLDNYIALFNKFGIGRYLGNTLIISAGSLVLTLVCALFASYAFARMKFRGKSPAYLFIICTMFLPAQVIMIPLYVMYAKMGLINTYTGVILATTAAMLPNTILLLRSNFITIDKEIFEAAKLDGAGYFQIVKNILIPLGKPAIAISSIFNFLVVCNDLFRPMILLQAADKRTLTVALAALSSQKFGDPTYLFAGLTISALVPLIVYLIFSKSIVKGLTVGSIK</sequence>
<comment type="subcellular location">
    <subcellularLocation>
        <location evidence="1 7">Cell membrane</location>
        <topology evidence="1 7">Multi-pass membrane protein</topology>
    </subcellularLocation>
</comment>
<dbReference type="Gene3D" id="1.10.3720.10">
    <property type="entry name" value="MetI-like"/>
    <property type="match status" value="1"/>
</dbReference>
<evidence type="ECO:0000256" key="4">
    <source>
        <dbReference type="ARBA" id="ARBA00022692"/>
    </source>
</evidence>
<feature type="transmembrane region" description="Helical" evidence="7">
    <location>
        <begin position="244"/>
        <end position="263"/>
    </location>
</feature>
<dbReference type="EMBL" id="LSZW01000046">
    <property type="protein sequence ID" value="KXK66378.1"/>
    <property type="molecule type" value="Genomic_DNA"/>
</dbReference>
<name>A0A136Q6S2_9FIRM</name>
<gene>
    <name evidence="9" type="ORF">HMPREF3293_00784</name>
</gene>
<feature type="transmembrane region" description="Helical" evidence="7">
    <location>
        <begin position="12"/>
        <end position="34"/>
    </location>
</feature>
<feature type="domain" description="ABC transmembrane type-1" evidence="8">
    <location>
        <begin position="72"/>
        <end position="263"/>
    </location>
</feature>
<feature type="transmembrane region" description="Helical" evidence="7">
    <location>
        <begin position="196"/>
        <end position="213"/>
    </location>
</feature>
<dbReference type="GO" id="GO:0005886">
    <property type="term" value="C:plasma membrane"/>
    <property type="evidence" value="ECO:0007669"/>
    <property type="project" value="UniProtKB-SubCell"/>
</dbReference>
<dbReference type="PANTHER" id="PTHR43744:SF8">
    <property type="entry name" value="SN-GLYCEROL-3-PHOSPHATE TRANSPORT SYSTEM PERMEASE PROTEIN UGPE"/>
    <property type="match status" value="1"/>
</dbReference>
<dbReference type="InterPro" id="IPR000515">
    <property type="entry name" value="MetI-like"/>
</dbReference>
<comment type="caution">
    <text evidence="9">The sequence shown here is derived from an EMBL/GenBank/DDBJ whole genome shotgun (WGS) entry which is preliminary data.</text>
</comment>
<dbReference type="KEGG" id="cmiu:B1H56_14125"/>
<evidence type="ECO:0000256" key="2">
    <source>
        <dbReference type="ARBA" id="ARBA00022448"/>
    </source>
</evidence>
<feature type="transmembrane region" description="Helical" evidence="7">
    <location>
        <begin position="109"/>
        <end position="131"/>
    </location>
</feature>
<dbReference type="GO" id="GO:0055085">
    <property type="term" value="P:transmembrane transport"/>
    <property type="evidence" value="ECO:0007669"/>
    <property type="project" value="InterPro"/>
</dbReference>
<accession>A0A136Q6S2</accession>